<reference evidence="4 5" key="1">
    <citation type="submission" date="2021-06" db="EMBL/GenBank/DDBJ databases">
        <authorList>
            <person name="Sun Q."/>
            <person name="Li D."/>
        </authorList>
    </citation>
    <scope>NUCLEOTIDE SEQUENCE [LARGE SCALE GENOMIC DNA]</scope>
    <source>
        <strain evidence="4 5">N19</strain>
    </source>
</reference>
<keyword evidence="5" id="KW-1185">Reference proteome</keyword>
<accession>A0ABS6DT14</accession>
<comment type="similarity">
    <text evidence="1">Belongs to the DprA/Smf family.</text>
</comment>
<evidence type="ECO:0000313" key="5">
    <source>
        <dbReference type="Proteomes" id="UP001196301"/>
    </source>
</evidence>
<dbReference type="PANTHER" id="PTHR43022:SF1">
    <property type="entry name" value="PROTEIN SMF"/>
    <property type="match status" value="1"/>
</dbReference>
<feature type="domain" description="Smf/DprA SLOG" evidence="3">
    <location>
        <begin position="79"/>
        <end position="290"/>
    </location>
</feature>
<proteinExistence type="inferred from homology"/>
<dbReference type="EMBL" id="JAHLOQ010000001">
    <property type="protein sequence ID" value="MBU5334973.1"/>
    <property type="molecule type" value="Genomic_DNA"/>
</dbReference>
<evidence type="ECO:0000256" key="2">
    <source>
        <dbReference type="SAM" id="Coils"/>
    </source>
</evidence>
<comment type="caution">
    <text evidence="4">The sequence shown here is derived from an EMBL/GenBank/DDBJ whole genome shotgun (WGS) entry which is preliminary data.</text>
</comment>
<keyword evidence="2" id="KW-0175">Coiled coil</keyword>
<evidence type="ECO:0000256" key="1">
    <source>
        <dbReference type="ARBA" id="ARBA00006525"/>
    </source>
</evidence>
<evidence type="ECO:0000313" key="4">
    <source>
        <dbReference type="EMBL" id="MBU5334973.1"/>
    </source>
</evidence>
<dbReference type="PANTHER" id="PTHR43022">
    <property type="entry name" value="PROTEIN SMF"/>
    <property type="match status" value="1"/>
</dbReference>
<feature type="coiled-coil region" evidence="2">
    <location>
        <begin position="14"/>
        <end position="41"/>
    </location>
</feature>
<dbReference type="Proteomes" id="UP001196301">
    <property type="component" value="Unassembled WGS sequence"/>
</dbReference>
<dbReference type="NCBIfam" id="TIGR00732">
    <property type="entry name" value="dprA"/>
    <property type="match status" value="1"/>
</dbReference>
<dbReference type="InterPro" id="IPR003488">
    <property type="entry name" value="DprA"/>
</dbReference>
<protein>
    <submittedName>
        <fullName evidence="4">DNA-processing protein DprA</fullName>
    </submittedName>
</protein>
<dbReference type="RefSeq" id="WP_216568134.1">
    <property type="nucleotide sequence ID" value="NZ_JAHLOQ010000001.1"/>
</dbReference>
<name>A0ABS6DT14_9FIRM</name>
<sequence length="374" mass="42737">MKERDIYLFLSSIYRITQNDIEVLEEQFKKLENLMYLENDKILKNKKINSKLARNIVKYRGHSRVEKIKRVLEERQIHYTCIKDEEYPKRLRNIDTPPPILFYKGDISFLNEENVISVIGSRAPTNYGLKCVRKFTKELSDVGMHVVSGLAIGIDSEAHIACMKGKYGKTVAVLGSPLDNIRPAINIKVANEILKNGGALISEYFLGTDVTPLSFIMRNRIISGLSNAVFIIEAAEKSGALSTARYANDEGKDVFVIPGRINDPKSRGCLDLLFNGALVFRDLKDITEYYKYYGHLKKFCTLNNCKDSIEYDIKSLNYEKQEILNLIKQNGNIKIDDICNSTELDIKTINSNINELLIEDYIIEMENKTYGFNV</sequence>
<dbReference type="Pfam" id="PF02481">
    <property type="entry name" value="DNA_processg_A"/>
    <property type="match status" value="1"/>
</dbReference>
<dbReference type="InterPro" id="IPR057666">
    <property type="entry name" value="DrpA_SLOG"/>
</dbReference>
<evidence type="ECO:0000259" key="3">
    <source>
        <dbReference type="Pfam" id="PF02481"/>
    </source>
</evidence>
<organism evidence="4 5">
    <name type="scientific">Intestinibacter bartlettii</name>
    <dbReference type="NCBI Taxonomy" id="261299"/>
    <lineage>
        <taxon>Bacteria</taxon>
        <taxon>Bacillati</taxon>
        <taxon>Bacillota</taxon>
        <taxon>Clostridia</taxon>
        <taxon>Peptostreptococcales</taxon>
        <taxon>Peptostreptococcaceae</taxon>
        <taxon>Intestinibacter</taxon>
    </lineage>
</organism>
<gene>
    <name evidence="4" type="primary">dprA</name>
    <name evidence="4" type="ORF">KQI20_00845</name>
</gene>